<dbReference type="Pfam" id="PF26515">
    <property type="entry name" value="Ig_halo_2"/>
    <property type="match status" value="1"/>
</dbReference>
<comment type="caution">
    <text evidence="1">The sequence shown here is derived from an EMBL/GenBank/DDBJ whole genome shotgun (WGS) entry which is preliminary data.</text>
</comment>
<dbReference type="Proteomes" id="UP001596545">
    <property type="component" value="Unassembled WGS sequence"/>
</dbReference>
<organism evidence="1 2">
    <name type="scientific">Halorubrum rutilum</name>
    <dbReference type="NCBI Taxonomy" id="1364933"/>
    <lineage>
        <taxon>Archaea</taxon>
        <taxon>Methanobacteriati</taxon>
        <taxon>Methanobacteriota</taxon>
        <taxon>Stenosarchaea group</taxon>
        <taxon>Halobacteria</taxon>
        <taxon>Halobacteriales</taxon>
        <taxon>Haloferacaceae</taxon>
        <taxon>Halorubrum</taxon>
    </lineage>
</organism>
<dbReference type="PROSITE" id="PS51257">
    <property type="entry name" value="PROKAR_LIPOPROTEIN"/>
    <property type="match status" value="1"/>
</dbReference>
<reference evidence="1 2" key="1">
    <citation type="journal article" date="2019" name="Int. J. Syst. Evol. Microbiol.">
        <title>The Global Catalogue of Microorganisms (GCM) 10K type strain sequencing project: providing services to taxonomists for standard genome sequencing and annotation.</title>
        <authorList>
            <consortium name="The Broad Institute Genomics Platform"/>
            <consortium name="The Broad Institute Genome Sequencing Center for Infectious Disease"/>
            <person name="Wu L."/>
            <person name="Ma J."/>
        </authorList>
    </citation>
    <scope>NUCLEOTIDE SEQUENCE [LARGE SCALE GENOMIC DNA]</scope>
    <source>
        <strain evidence="1 2">CGMCC 1.12554</strain>
    </source>
</reference>
<sequence>MSRRDVALPLVVLLVLTTAGCAAFDASSADVTVENSESSRYQMTVYVFEEPVGAGNITFQVTNETGARKTVGLARLETEGPYFNHSLGGGWNATERRVAVPANETTTASFGAWEPGAAIMYVFEGIDGRVIRTDFAECASDSLTHTFVFSEGPENGYRAHCPPAP</sequence>
<protein>
    <submittedName>
        <fullName evidence="1">Uncharacterized protein</fullName>
    </submittedName>
</protein>
<proteinExistence type="predicted"/>
<name>A0ABD6ALD8_9EURY</name>
<gene>
    <name evidence="1" type="ORF">ACFQMF_10805</name>
</gene>
<dbReference type="InterPro" id="IPR058994">
    <property type="entry name" value="Ig-containing_halobact"/>
</dbReference>
<keyword evidence="2" id="KW-1185">Reference proteome</keyword>
<dbReference type="AlphaFoldDB" id="A0ABD6ALD8"/>
<evidence type="ECO:0000313" key="2">
    <source>
        <dbReference type="Proteomes" id="UP001596545"/>
    </source>
</evidence>
<dbReference type="EMBL" id="JBHTBL010000008">
    <property type="protein sequence ID" value="MFC7325065.1"/>
    <property type="molecule type" value="Genomic_DNA"/>
</dbReference>
<accession>A0ABD6ALD8</accession>
<evidence type="ECO:0000313" key="1">
    <source>
        <dbReference type="EMBL" id="MFC7325065.1"/>
    </source>
</evidence>
<dbReference type="RefSeq" id="WP_256409253.1">
    <property type="nucleotide sequence ID" value="NZ_JANHDN010000004.1"/>
</dbReference>